<proteinExistence type="predicted"/>
<evidence type="ECO:0000256" key="1">
    <source>
        <dbReference type="ARBA" id="ARBA00022801"/>
    </source>
</evidence>
<dbReference type="InterPro" id="IPR004843">
    <property type="entry name" value="Calcineurin-like_PHP"/>
</dbReference>
<dbReference type="InterPro" id="IPR050535">
    <property type="entry name" value="DNA_Repair-Maintenance_Comp"/>
</dbReference>
<dbReference type="PIRSF" id="PIRSF033091">
    <property type="entry name" value="Pesterase_YhaO"/>
    <property type="match status" value="1"/>
</dbReference>
<sequence>MDGIRFIHTADLHLDSPFQGLSHLPKELFSRIQESTFKAFETIIDEAINHNVDFMIIVGDLYDGEDRSIKAQARLRKQMQRLKDAGISAFITHGNHDHLSGNWLALELPDNVHIFKEEVEMIPFITKNGKKVHLYGFSYPERHVAEKKINDYKKIDGADFHIGLLHGHWENGGSDHQPYAPFSIQELLKKEMDYWALGHIHKRQTLHTEPYIVYPGNIQGRHRKERGEKGCYTVNLYSSGAAQLDFIPVAPIKWEQLKIETKEDMTFSQFYHEFERQHDQLLRNEKQGVLLEIHIEEIQKLPLEIVKKIDNGEFLEMLQDGITFDESFIWPYKINRAGESQPSHIADRTFINMLEMSIDDLALNDQFEKVLSSLYSHTYGSRYLTHISEQEKQALIEDAKQLILKQLTV</sequence>
<dbReference type="Proteomes" id="UP001596147">
    <property type="component" value="Unassembled WGS sequence"/>
</dbReference>
<dbReference type="PANTHER" id="PTHR30337:SF7">
    <property type="entry name" value="PHOSPHOESTERASE"/>
    <property type="match status" value="1"/>
</dbReference>
<accession>A0ABW0LGL6</accession>
<dbReference type="Pfam" id="PF00149">
    <property type="entry name" value="Metallophos"/>
    <property type="match status" value="1"/>
</dbReference>
<comment type="caution">
    <text evidence="3">The sequence shown here is derived from an EMBL/GenBank/DDBJ whole genome shotgun (WGS) entry which is preliminary data.</text>
</comment>
<dbReference type="EMBL" id="JBHSMC010000011">
    <property type="protein sequence ID" value="MFC5464733.1"/>
    <property type="molecule type" value="Genomic_DNA"/>
</dbReference>
<keyword evidence="3" id="KW-0269">Exonuclease</keyword>
<dbReference type="InterPro" id="IPR014576">
    <property type="entry name" value="Pesterase_YhaO"/>
</dbReference>
<keyword evidence="4" id="KW-1185">Reference proteome</keyword>
<dbReference type="CDD" id="cd00840">
    <property type="entry name" value="MPP_Mre11_N"/>
    <property type="match status" value="1"/>
</dbReference>
<evidence type="ECO:0000259" key="2">
    <source>
        <dbReference type="Pfam" id="PF00149"/>
    </source>
</evidence>
<organism evidence="3 4">
    <name type="scientific">Lederbergia graminis</name>
    <dbReference type="NCBI Taxonomy" id="735518"/>
    <lineage>
        <taxon>Bacteria</taxon>
        <taxon>Bacillati</taxon>
        <taxon>Bacillota</taxon>
        <taxon>Bacilli</taxon>
        <taxon>Bacillales</taxon>
        <taxon>Bacillaceae</taxon>
        <taxon>Lederbergia</taxon>
    </lineage>
</organism>
<dbReference type="PANTHER" id="PTHR30337">
    <property type="entry name" value="COMPONENT OF ATP-DEPENDENT DSDNA EXONUCLEASE"/>
    <property type="match status" value="1"/>
</dbReference>
<evidence type="ECO:0000313" key="4">
    <source>
        <dbReference type="Proteomes" id="UP001596147"/>
    </source>
</evidence>
<dbReference type="InterPro" id="IPR041796">
    <property type="entry name" value="Mre11_N"/>
</dbReference>
<reference evidence="4" key="1">
    <citation type="journal article" date="2019" name="Int. J. Syst. Evol. Microbiol.">
        <title>The Global Catalogue of Microorganisms (GCM) 10K type strain sequencing project: providing services to taxonomists for standard genome sequencing and annotation.</title>
        <authorList>
            <consortium name="The Broad Institute Genomics Platform"/>
            <consortium name="The Broad Institute Genome Sequencing Center for Infectious Disease"/>
            <person name="Wu L."/>
            <person name="Ma J."/>
        </authorList>
    </citation>
    <scope>NUCLEOTIDE SEQUENCE [LARGE SCALE GENOMIC DNA]</scope>
    <source>
        <strain evidence="4">CGMCC 1.12237</strain>
    </source>
</reference>
<dbReference type="RefSeq" id="WP_382349998.1">
    <property type="nucleotide sequence ID" value="NZ_JBHSMC010000011.1"/>
</dbReference>
<evidence type="ECO:0000313" key="3">
    <source>
        <dbReference type="EMBL" id="MFC5464733.1"/>
    </source>
</evidence>
<name>A0ABW0LGL6_9BACI</name>
<protein>
    <submittedName>
        <fullName evidence="3">Exonuclease SbcCD subunit D</fullName>
    </submittedName>
</protein>
<feature type="domain" description="Calcineurin-like phosphoesterase" evidence="2">
    <location>
        <begin position="4"/>
        <end position="202"/>
    </location>
</feature>
<gene>
    <name evidence="3" type="ORF">ACFPM4_08195</name>
</gene>
<keyword evidence="1" id="KW-0378">Hydrolase</keyword>
<dbReference type="GO" id="GO:0004527">
    <property type="term" value="F:exonuclease activity"/>
    <property type="evidence" value="ECO:0007669"/>
    <property type="project" value="UniProtKB-KW"/>
</dbReference>
<dbReference type="InterPro" id="IPR029052">
    <property type="entry name" value="Metallo-depent_PP-like"/>
</dbReference>
<keyword evidence="3" id="KW-0540">Nuclease</keyword>
<dbReference type="Gene3D" id="3.60.21.10">
    <property type="match status" value="1"/>
</dbReference>
<dbReference type="SUPFAM" id="SSF56300">
    <property type="entry name" value="Metallo-dependent phosphatases"/>
    <property type="match status" value="1"/>
</dbReference>